<dbReference type="GO" id="GO:0045504">
    <property type="term" value="F:dynein heavy chain binding"/>
    <property type="evidence" value="ECO:0007669"/>
    <property type="project" value="TreeGrafter"/>
</dbReference>
<evidence type="ECO:0000313" key="4">
    <source>
        <dbReference type="EMBL" id="CAG5030328.1"/>
    </source>
</evidence>
<dbReference type="GO" id="GO:0042073">
    <property type="term" value="P:intraciliary transport"/>
    <property type="evidence" value="ECO:0007669"/>
    <property type="project" value="TreeGrafter"/>
</dbReference>
<dbReference type="EMBL" id="CAJQZP010001208">
    <property type="protein sequence ID" value="CAG5030328.1"/>
    <property type="molecule type" value="Genomic_DNA"/>
</dbReference>
<organism evidence="4 5">
    <name type="scientific">Parnassius apollo</name>
    <name type="common">Apollo butterfly</name>
    <name type="synonym">Papilio apollo</name>
    <dbReference type="NCBI Taxonomy" id="110799"/>
    <lineage>
        <taxon>Eukaryota</taxon>
        <taxon>Metazoa</taxon>
        <taxon>Ecdysozoa</taxon>
        <taxon>Arthropoda</taxon>
        <taxon>Hexapoda</taxon>
        <taxon>Insecta</taxon>
        <taxon>Pterygota</taxon>
        <taxon>Neoptera</taxon>
        <taxon>Endopterygota</taxon>
        <taxon>Lepidoptera</taxon>
        <taxon>Glossata</taxon>
        <taxon>Ditrysia</taxon>
        <taxon>Papilionoidea</taxon>
        <taxon>Papilionidae</taxon>
        <taxon>Parnassiinae</taxon>
        <taxon>Parnassini</taxon>
        <taxon>Parnassius</taxon>
        <taxon>Parnassius</taxon>
    </lineage>
</organism>
<accession>A0A8S3XLJ7</accession>
<name>A0A8S3XLJ7_PARAO</name>
<protein>
    <submittedName>
        <fullName evidence="4">(apollo) hypothetical protein</fullName>
    </submittedName>
</protein>
<comment type="caution">
    <text evidence="4">The sequence shown here is derived from an EMBL/GenBank/DDBJ whole genome shotgun (WGS) entry which is preliminary data.</text>
</comment>
<evidence type="ECO:0000256" key="2">
    <source>
        <dbReference type="ARBA" id="ARBA00022574"/>
    </source>
</evidence>
<dbReference type="InterPro" id="IPR050687">
    <property type="entry name" value="Dynein_IC"/>
</dbReference>
<evidence type="ECO:0000313" key="5">
    <source>
        <dbReference type="Proteomes" id="UP000691718"/>
    </source>
</evidence>
<dbReference type="PANTHER" id="PTHR12442:SF26">
    <property type="entry name" value="CYTOPLASMIC DYNEIN 2 INTERMEDIATE CHAIN 2"/>
    <property type="match status" value="1"/>
</dbReference>
<dbReference type="SMART" id="SM00320">
    <property type="entry name" value="WD40"/>
    <property type="match status" value="4"/>
</dbReference>
<dbReference type="GO" id="GO:0005868">
    <property type="term" value="C:cytoplasmic dynein complex"/>
    <property type="evidence" value="ECO:0007669"/>
    <property type="project" value="TreeGrafter"/>
</dbReference>
<dbReference type="Proteomes" id="UP000691718">
    <property type="component" value="Unassembled WGS sequence"/>
</dbReference>
<reference evidence="4" key="1">
    <citation type="submission" date="2021-04" db="EMBL/GenBank/DDBJ databases">
        <authorList>
            <person name="Tunstrom K."/>
        </authorList>
    </citation>
    <scope>NUCLEOTIDE SEQUENCE</scope>
</reference>
<sequence length="498" mass="53708">MSALSGFDSEAVGFESVAPIKKTGIEISTQTCEFSECGAASQTVLSKDIGCMTAPGELNDDDGVLKEYPPPGLNDFLRKVVPGMMEQLEQNDTEMLYNSSDSEDEEPVAAKLLQEMKVEGDGLGAGDHRSSILSVTWSSAGNSLALSIGQTQHETWCQNPGLIKVYTTKRSEGDKLVHTLDISEKNCVTVLKYHPTVAALLAYGTTSGEVVLCNLTNPSSNSYDEGLTSPSGCHGSRRVSALYWADATLANTFLTMQITSKGRRRGASDQILVSSGCDGTINVWQVNANLKVFENVVCYTLNTGKPAPDITCFDFIKSFPLRGYDERTIADVFAVGTKSGRLYLCKIKAHEEGEVDPVYQMLEGHSACVLEVAFSYQKPGTFVSVSMDSELRVYNINQLGPLKVFCLDVAISCMSWLGPVPCVVLGLTDSEKEAVRVYNVSSGKVVPIEGLLGGDCVTCVAVSQSGCCKIAAGDSDHTLRVWELPARRIKFTSDILDL</sequence>
<keyword evidence="1" id="KW-0963">Cytoplasm</keyword>
<dbReference type="Pfam" id="PF00400">
    <property type="entry name" value="WD40"/>
    <property type="match status" value="1"/>
</dbReference>
<dbReference type="AlphaFoldDB" id="A0A8S3XLJ7"/>
<keyword evidence="2" id="KW-0853">WD repeat</keyword>
<dbReference type="OrthoDB" id="445052at2759"/>
<dbReference type="GO" id="GO:0045503">
    <property type="term" value="F:dynein light chain binding"/>
    <property type="evidence" value="ECO:0007669"/>
    <property type="project" value="TreeGrafter"/>
</dbReference>
<dbReference type="InterPro" id="IPR001680">
    <property type="entry name" value="WD40_rpt"/>
</dbReference>
<keyword evidence="3" id="KW-0677">Repeat</keyword>
<proteinExistence type="predicted"/>
<dbReference type="PANTHER" id="PTHR12442">
    <property type="entry name" value="DYNEIN INTERMEDIATE CHAIN"/>
    <property type="match status" value="1"/>
</dbReference>
<dbReference type="GO" id="GO:0097014">
    <property type="term" value="C:ciliary plasm"/>
    <property type="evidence" value="ECO:0007669"/>
    <property type="project" value="TreeGrafter"/>
</dbReference>
<evidence type="ECO:0000256" key="1">
    <source>
        <dbReference type="ARBA" id="ARBA00022490"/>
    </source>
</evidence>
<keyword evidence="5" id="KW-1185">Reference proteome</keyword>
<evidence type="ECO:0000256" key="3">
    <source>
        <dbReference type="ARBA" id="ARBA00022737"/>
    </source>
</evidence>
<gene>
    <name evidence="4" type="ORF">PAPOLLO_LOCUS19440</name>
</gene>